<proteinExistence type="predicted"/>
<protein>
    <submittedName>
        <fullName evidence="2">Uncharacterized protein</fullName>
    </submittedName>
</protein>
<organism evidence="2 3">
    <name type="scientific">Discostella pseudostelligera</name>
    <dbReference type="NCBI Taxonomy" id="259834"/>
    <lineage>
        <taxon>Eukaryota</taxon>
        <taxon>Sar</taxon>
        <taxon>Stramenopiles</taxon>
        <taxon>Ochrophyta</taxon>
        <taxon>Bacillariophyta</taxon>
        <taxon>Coscinodiscophyceae</taxon>
        <taxon>Thalassiosirophycidae</taxon>
        <taxon>Stephanodiscales</taxon>
        <taxon>Stephanodiscaceae</taxon>
        <taxon>Discostella</taxon>
    </lineage>
</organism>
<evidence type="ECO:0000313" key="2">
    <source>
        <dbReference type="EMBL" id="KAL3760766.1"/>
    </source>
</evidence>
<feature type="compositionally biased region" description="Basic and acidic residues" evidence="1">
    <location>
        <begin position="40"/>
        <end position="49"/>
    </location>
</feature>
<evidence type="ECO:0000256" key="1">
    <source>
        <dbReference type="SAM" id="MobiDB-lite"/>
    </source>
</evidence>
<sequence length="62" mass="6802">MNKEMGSRPTTAPREADITGKANHDAHVIESTTMHTALSTKHEISKEGTLRQAETTIPVEDE</sequence>
<feature type="region of interest" description="Disordered" evidence="1">
    <location>
        <begin position="1"/>
        <end position="62"/>
    </location>
</feature>
<evidence type="ECO:0000313" key="3">
    <source>
        <dbReference type="Proteomes" id="UP001530293"/>
    </source>
</evidence>
<dbReference type="Proteomes" id="UP001530293">
    <property type="component" value="Unassembled WGS sequence"/>
</dbReference>
<reference evidence="2 3" key="1">
    <citation type="submission" date="2024-10" db="EMBL/GenBank/DDBJ databases">
        <title>Updated reference genomes for cyclostephanoid diatoms.</title>
        <authorList>
            <person name="Roberts W.R."/>
            <person name="Alverson A.J."/>
        </authorList>
    </citation>
    <scope>NUCLEOTIDE SEQUENCE [LARGE SCALE GENOMIC DNA]</scope>
    <source>
        <strain evidence="2 3">AJA232-27</strain>
    </source>
</reference>
<dbReference type="EMBL" id="JALLBG020000172">
    <property type="protein sequence ID" value="KAL3760766.1"/>
    <property type="molecule type" value="Genomic_DNA"/>
</dbReference>
<dbReference type="AlphaFoldDB" id="A0ABD3MD96"/>
<feature type="compositionally biased region" description="Basic and acidic residues" evidence="1">
    <location>
        <begin position="14"/>
        <end position="28"/>
    </location>
</feature>
<accession>A0ABD3MD96</accession>
<feature type="compositionally biased region" description="Polar residues" evidence="1">
    <location>
        <begin position="30"/>
        <end position="39"/>
    </location>
</feature>
<name>A0ABD3MD96_9STRA</name>
<gene>
    <name evidence="2" type="ORF">ACHAWU_003674</name>
</gene>
<keyword evidence="3" id="KW-1185">Reference proteome</keyword>
<comment type="caution">
    <text evidence="2">The sequence shown here is derived from an EMBL/GenBank/DDBJ whole genome shotgun (WGS) entry which is preliminary data.</text>
</comment>